<keyword evidence="4" id="KW-0804">Transcription</keyword>
<dbReference type="InterPro" id="IPR001789">
    <property type="entry name" value="Sig_transdc_resp-reg_receiver"/>
</dbReference>
<evidence type="ECO:0000259" key="6">
    <source>
        <dbReference type="PROSITE" id="PS50043"/>
    </source>
</evidence>
<dbReference type="Pfam" id="PF00072">
    <property type="entry name" value="Response_reg"/>
    <property type="match status" value="1"/>
</dbReference>
<dbReference type="PROSITE" id="PS50043">
    <property type="entry name" value="HTH_LUXR_2"/>
    <property type="match status" value="1"/>
</dbReference>
<keyword evidence="2" id="KW-0805">Transcription regulation</keyword>
<evidence type="ECO:0000256" key="1">
    <source>
        <dbReference type="ARBA" id="ARBA00022553"/>
    </source>
</evidence>
<dbReference type="PROSITE" id="PS00622">
    <property type="entry name" value="HTH_LUXR_1"/>
    <property type="match status" value="1"/>
</dbReference>
<dbReference type="InterPro" id="IPR000792">
    <property type="entry name" value="Tscrpt_reg_LuxR_C"/>
</dbReference>
<dbReference type="EMBL" id="JWSZ01000009">
    <property type="protein sequence ID" value="KIC58192.1"/>
    <property type="molecule type" value="Genomic_DNA"/>
</dbReference>
<evidence type="ECO:0000256" key="3">
    <source>
        <dbReference type="ARBA" id="ARBA00023125"/>
    </source>
</evidence>
<sequence length="224" mass="23497">MIRVVIVDDEALVRSGFTLILNATPDIRVVASASGVDALEVIKAEKPDVLLLDIRMPQVDGLTLLNVLTAMPDRPAIAMLTTFDADEYVLTALNAGASGFLLKDTEPDQLAQYVRALAAGGVVLAPRASRRLLDTQPGRLAMDAEAERVATLTGREQQVLALVAQGLSNAEIGGRLYLGAGTVKDHVSAILAKLGVAGRVQAALAAQRAGLLDAHDGAERDDTV</sequence>
<dbReference type="Gene3D" id="3.40.50.2300">
    <property type="match status" value="1"/>
</dbReference>
<dbReference type="CDD" id="cd06170">
    <property type="entry name" value="LuxR_C_like"/>
    <property type="match status" value="1"/>
</dbReference>
<keyword evidence="3" id="KW-0238">DNA-binding</keyword>
<dbReference type="SUPFAM" id="SSF52172">
    <property type="entry name" value="CheY-like"/>
    <property type="match status" value="1"/>
</dbReference>
<evidence type="ECO:0000313" key="8">
    <source>
        <dbReference type="EMBL" id="KIC58192.1"/>
    </source>
</evidence>
<organism evidence="8 9">
    <name type="scientific">Microbacterium hominis</name>
    <dbReference type="NCBI Taxonomy" id="162426"/>
    <lineage>
        <taxon>Bacteria</taxon>
        <taxon>Bacillati</taxon>
        <taxon>Actinomycetota</taxon>
        <taxon>Actinomycetes</taxon>
        <taxon>Micrococcales</taxon>
        <taxon>Microbacteriaceae</taxon>
        <taxon>Microbacterium</taxon>
    </lineage>
</organism>
<dbReference type="RefSeq" id="WP_036316355.1">
    <property type="nucleotide sequence ID" value="NZ_JWSZ01000009.1"/>
</dbReference>
<evidence type="ECO:0000259" key="7">
    <source>
        <dbReference type="PROSITE" id="PS50110"/>
    </source>
</evidence>
<evidence type="ECO:0000256" key="2">
    <source>
        <dbReference type="ARBA" id="ARBA00023015"/>
    </source>
</evidence>
<evidence type="ECO:0000256" key="4">
    <source>
        <dbReference type="ARBA" id="ARBA00023163"/>
    </source>
</evidence>
<name>A0A0B4CP06_9MICO</name>
<dbReference type="PANTHER" id="PTHR43214:SF24">
    <property type="entry name" value="TRANSCRIPTIONAL REGULATORY PROTEIN NARL-RELATED"/>
    <property type="match status" value="1"/>
</dbReference>
<dbReference type="SMART" id="SM00448">
    <property type="entry name" value="REC"/>
    <property type="match status" value="1"/>
</dbReference>
<comment type="caution">
    <text evidence="8">The sequence shown here is derived from an EMBL/GenBank/DDBJ whole genome shotgun (WGS) entry which is preliminary data.</text>
</comment>
<proteinExistence type="predicted"/>
<dbReference type="CDD" id="cd17535">
    <property type="entry name" value="REC_NarL-like"/>
    <property type="match status" value="1"/>
</dbReference>
<protein>
    <submittedName>
        <fullName evidence="8">Transcriptional regulator</fullName>
    </submittedName>
</protein>
<evidence type="ECO:0000256" key="5">
    <source>
        <dbReference type="PROSITE-ProRule" id="PRU00169"/>
    </source>
</evidence>
<gene>
    <name evidence="8" type="ORF">RM52_07205</name>
</gene>
<dbReference type="Proteomes" id="UP000031202">
    <property type="component" value="Unassembled WGS sequence"/>
</dbReference>
<dbReference type="PANTHER" id="PTHR43214">
    <property type="entry name" value="TWO-COMPONENT RESPONSE REGULATOR"/>
    <property type="match status" value="1"/>
</dbReference>
<dbReference type="InterPro" id="IPR058245">
    <property type="entry name" value="NreC/VraR/RcsB-like_REC"/>
</dbReference>
<dbReference type="GO" id="GO:0003677">
    <property type="term" value="F:DNA binding"/>
    <property type="evidence" value="ECO:0007669"/>
    <property type="project" value="UniProtKB-KW"/>
</dbReference>
<dbReference type="GO" id="GO:0000160">
    <property type="term" value="P:phosphorelay signal transduction system"/>
    <property type="evidence" value="ECO:0007669"/>
    <property type="project" value="InterPro"/>
</dbReference>
<accession>A0A0B4CP06</accession>
<evidence type="ECO:0000313" key="9">
    <source>
        <dbReference type="Proteomes" id="UP000031202"/>
    </source>
</evidence>
<dbReference type="AlphaFoldDB" id="A0A0B4CP06"/>
<reference evidence="8 9" key="1">
    <citation type="submission" date="2014-12" db="EMBL/GenBank/DDBJ databases">
        <title>Genome sequencing of Microbacterium hominis TPW29.</title>
        <authorList>
            <person name="Tan P.W."/>
            <person name="Chan K.-G."/>
        </authorList>
    </citation>
    <scope>NUCLEOTIDE SEQUENCE [LARGE SCALE GENOMIC DNA]</scope>
    <source>
        <strain evidence="8 9">TPW29</strain>
    </source>
</reference>
<dbReference type="GO" id="GO:0006355">
    <property type="term" value="P:regulation of DNA-templated transcription"/>
    <property type="evidence" value="ECO:0007669"/>
    <property type="project" value="InterPro"/>
</dbReference>
<feature type="domain" description="Response regulatory" evidence="7">
    <location>
        <begin position="3"/>
        <end position="118"/>
    </location>
</feature>
<dbReference type="PRINTS" id="PR00038">
    <property type="entry name" value="HTHLUXR"/>
</dbReference>
<keyword evidence="1 5" id="KW-0597">Phosphoprotein</keyword>
<dbReference type="InterPro" id="IPR016032">
    <property type="entry name" value="Sig_transdc_resp-reg_C-effctor"/>
</dbReference>
<dbReference type="PROSITE" id="PS50110">
    <property type="entry name" value="RESPONSE_REGULATORY"/>
    <property type="match status" value="1"/>
</dbReference>
<dbReference type="SMART" id="SM00421">
    <property type="entry name" value="HTH_LUXR"/>
    <property type="match status" value="1"/>
</dbReference>
<dbReference type="InterPro" id="IPR011006">
    <property type="entry name" value="CheY-like_superfamily"/>
</dbReference>
<dbReference type="InterPro" id="IPR039420">
    <property type="entry name" value="WalR-like"/>
</dbReference>
<feature type="modified residue" description="4-aspartylphosphate" evidence="5">
    <location>
        <position position="53"/>
    </location>
</feature>
<feature type="domain" description="HTH luxR-type" evidence="6">
    <location>
        <begin position="145"/>
        <end position="210"/>
    </location>
</feature>
<dbReference type="Pfam" id="PF00196">
    <property type="entry name" value="GerE"/>
    <property type="match status" value="1"/>
</dbReference>
<dbReference type="SUPFAM" id="SSF46894">
    <property type="entry name" value="C-terminal effector domain of the bipartite response regulators"/>
    <property type="match status" value="1"/>
</dbReference>